<dbReference type="InterPro" id="IPR051644">
    <property type="entry name" value="TRAMP_AT-DNA-binding"/>
</dbReference>
<evidence type="ECO:0000313" key="10">
    <source>
        <dbReference type="EMBL" id="KOS20086.1"/>
    </source>
</evidence>
<evidence type="ECO:0000313" key="11">
    <source>
        <dbReference type="Proteomes" id="UP000053831"/>
    </source>
</evidence>
<dbReference type="GO" id="GO:0003723">
    <property type="term" value="F:RNA binding"/>
    <property type="evidence" value="ECO:0007669"/>
    <property type="project" value="TreeGrafter"/>
</dbReference>
<evidence type="ECO:0000256" key="8">
    <source>
        <dbReference type="SAM" id="MobiDB-lite"/>
    </source>
</evidence>
<evidence type="ECO:0000256" key="6">
    <source>
        <dbReference type="ARBA" id="ARBA00023242"/>
    </source>
</evidence>
<feature type="region of interest" description="Disordered" evidence="8">
    <location>
        <begin position="412"/>
        <end position="487"/>
    </location>
</feature>
<keyword evidence="3" id="KW-0677">Repeat</keyword>
<evidence type="ECO:0000256" key="7">
    <source>
        <dbReference type="PROSITE-ProRule" id="PRU00047"/>
    </source>
</evidence>
<dbReference type="GO" id="GO:0008270">
    <property type="term" value="F:zinc ion binding"/>
    <property type="evidence" value="ECO:0007669"/>
    <property type="project" value="UniProtKB-KW"/>
</dbReference>
<dbReference type="Gene3D" id="4.10.60.10">
    <property type="entry name" value="Zinc finger, CCHC-type"/>
    <property type="match status" value="1"/>
</dbReference>
<feature type="region of interest" description="Disordered" evidence="8">
    <location>
        <begin position="1"/>
        <end position="114"/>
    </location>
</feature>
<dbReference type="GO" id="GO:0071038">
    <property type="term" value="P:TRAMP-dependent tRNA surveillance pathway"/>
    <property type="evidence" value="ECO:0007669"/>
    <property type="project" value="TreeGrafter"/>
</dbReference>
<feature type="region of interest" description="Disordered" evidence="8">
    <location>
        <begin position="523"/>
        <end position="542"/>
    </location>
</feature>
<evidence type="ECO:0000256" key="5">
    <source>
        <dbReference type="ARBA" id="ARBA00022833"/>
    </source>
</evidence>
<keyword evidence="11" id="KW-1185">Reference proteome</keyword>
<dbReference type="GO" id="GO:0071035">
    <property type="term" value="P:nuclear polyadenylation-dependent rRNA catabolic process"/>
    <property type="evidence" value="ECO:0007669"/>
    <property type="project" value="TreeGrafter"/>
</dbReference>
<accession>A0A0M8MV87</accession>
<comment type="subcellular location">
    <subcellularLocation>
        <location evidence="1">Nucleus</location>
    </subcellularLocation>
</comment>
<feature type="region of interest" description="Disordered" evidence="8">
    <location>
        <begin position="271"/>
        <end position="300"/>
    </location>
</feature>
<dbReference type="SMART" id="SM00343">
    <property type="entry name" value="ZnF_C2HC"/>
    <property type="match status" value="3"/>
</dbReference>
<dbReference type="GO" id="GO:0071036">
    <property type="term" value="P:nuclear polyadenylation-dependent snoRNA catabolic process"/>
    <property type="evidence" value="ECO:0007669"/>
    <property type="project" value="TreeGrafter"/>
</dbReference>
<gene>
    <name evidence="10" type="ORF">ESCO_006154</name>
</gene>
<dbReference type="Proteomes" id="UP000053831">
    <property type="component" value="Unassembled WGS sequence"/>
</dbReference>
<reference evidence="10 11" key="1">
    <citation type="submission" date="2015-07" db="EMBL/GenBank/DDBJ databases">
        <title>The genome of the fungus Escovopsis weberi, a specialized disease agent of ant agriculture.</title>
        <authorList>
            <person name="de Man T.J."/>
            <person name="Stajich J.E."/>
            <person name="Kubicek C.P."/>
            <person name="Chenthamara K."/>
            <person name="Atanasova L."/>
            <person name="Druzhinina I.S."/>
            <person name="Birnbaum S."/>
            <person name="Barribeau S.M."/>
            <person name="Teiling C."/>
            <person name="Suen G."/>
            <person name="Currie C."/>
            <person name="Gerardo N.M."/>
        </authorList>
    </citation>
    <scope>NUCLEOTIDE SEQUENCE [LARGE SCALE GENOMIC DNA]</scope>
</reference>
<evidence type="ECO:0000256" key="3">
    <source>
        <dbReference type="ARBA" id="ARBA00022737"/>
    </source>
</evidence>
<feature type="compositionally biased region" description="Low complexity" evidence="8">
    <location>
        <begin position="445"/>
        <end position="456"/>
    </location>
</feature>
<name>A0A0M8MV87_ESCWE</name>
<organism evidence="10 11">
    <name type="scientific">Escovopsis weberi</name>
    <dbReference type="NCBI Taxonomy" id="150374"/>
    <lineage>
        <taxon>Eukaryota</taxon>
        <taxon>Fungi</taxon>
        <taxon>Dikarya</taxon>
        <taxon>Ascomycota</taxon>
        <taxon>Pezizomycotina</taxon>
        <taxon>Sordariomycetes</taxon>
        <taxon>Hypocreomycetidae</taxon>
        <taxon>Hypocreales</taxon>
        <taxon>Hypocreaceae</taxon>
        <taxon>Escovopsis</taxon>
    </lineage>
</organism>
<dbReference type="GO" id="GO:0071039">
    <property type="term" value="P:nuclear polyadenylation-dependent CUT catabolic process"/>
    <property type="evidence" value="ECO:0007669"/>
    <property type="project" value="TreeGrafter"/>
</dbReference>
<feature type="compositionally biased region" description="Polar residues" evidence="8">
    <location>
        <begin position="241"/>
        <end position="254"/>
    </location>
</feature>
<dbReference type="GO" id="GO:0071031">
    <property type="term" value="P:nuclear mRNA surveillance of mRNA 3'-end processing"/>
    <property type="evidence" value="ECO:0007669"/>
    <property type="project" value="TreeGrafter"/>
</dbReference>
<dbReference type="AlphaFoldDB" id="A0A0M8MV87"/>
<feature type="domain" description="CCHC-type" evidence="9">
    <location>
        <begin position="331"/>
        <end position="346"/>
    </location>
</feature>
<dbReference type="OrthoDB" id="7608935at2759"/>
<dbReference type="STRING" id="150374.A0A0M8MV87"/>
<dbReference type="GO" id="GO:0071037">
    <property type="term" value="P:nuclear polyadenylation-dependent snRNA catabolic process"/>
    <property type="evidence" value="ECO:0007669"/>
    <property type="project" value="TreeGrafter"/>
</dbReference>
<dbReference type="PANTHER" id="PTHR46543">
    <property type="entry name" value="ZINC FINGER CCHC DOMAIN-CONTAINING PROTEIN 7"/>
    <property type="match status" value="1"/>
</dbReference>
<dbReference type="EMBL" id="LGSR01000018">
    <property type="protein sequence ID" value="KOS20086.1"/>
    <property type="molecule type" value="Genomic_DNA"/>
</dbReference>
<feature type="compositionally biased region" description="Basic and acidic residues" evidence="8">
    <location>
        <begin position="79"/>
        <end position="89"/>
    </location>
</feature>
<proteinExistence type="predicted"/>
<feature type="region of interest" description="Disordered" evidence="8">
    <location>
        <begin position="211"/>
        <end position="259"/>
    </location>
</feature>
<dbReference type="InterPro" id="IPR001878">
    <property type="entry name" value="Znf_CCHC"/>
</dbReference>
<dbReference type="PANTHER" id="PTHR46543:SF1">
    <property type="entry name" value="ZINC FINGER CCHC DOMAIN-CONTAINING PROTEIN 7"/>
    <property type="match status" value="1"/>
</dbReference>
<keyword evidence="4 7" id="KW-0863">Zinc-finger</keyword>
<comment type="caution">
    <text evidence="10">The sequence shown here is derived from an EMBL/GenBank/DDBJ whole genome shotgun (WGS) entry which is preliminary data.</text>
</comment>
<feature type="compositionally biased region" description="Polar residues" evidence="8">
    <location>
        <begin position="427"/>
        <end position="438"/>
    </location>
</feature>
<evidence type="ECO:0000259" key="9">
    <source>
        <dbReference type="PROSITE" id="PS50158"/>
    </source>
</evidence>
<keyword evidence="5" id="KW-0862">Zinc</keyword>
<evidence type="ECO:0000256" key="1">
    <source>
        <dbReference type="ARBA" id="ARBA00004123"/>
    </source>
</evidence>
<keyword evidence="6" id="KW-0539">Nucleus</keyword>
<feature type="compositionally biased region" description="Basic and acidic residues" evidence="8">
    <location>
        <begin position="415"/>
        <end position="426"/>
    </location>
</feature>
<evidence type="ECO:0000256" key="4">
    <source>
        <dbReference type="ARBA" id="ARBA00022771"/>
    </source>
</evidence>
<dbReference type="PROSITE" id="PS50158">
    <property type="entry name" value="ZF_CCHC"/>
    <property type="match status" value="1"/>
</dbReference>
<sequence length="615" mass="65253">MASKTLAPGGRTGADFISISSSDDDMPSPKRKRSSSSSSSSKSARVLPPVDGSSGSDAKSGTRASEEGEIGDIEDAASDESKNQARGEGDDVAADAAADSSKSAEGASSVFVPQDPPLFVQDSISLRLPVFSQRREGSWHTRLQDWIQLLLTSNPEHAPALTPSLVHAAYKQFIDCHSGLKQGKRRGAKEASAKLEKNRELAKMLKTLQSSIGSRLHEGPSAEAPSRSTASGDPTGAQVEDQASSDQSRANGTGTVAKKTETSITDVIVLSSDGPQGSEAAPPVPSSSSPAPSNGLKTPAVAHRKGVPLGADALAQQRRYFPSAVDPASMCLLCGREGHIAVDCQDSLGHSTAKCIEKLALTKDEGLECFYCKSPDHLEDECTEWWRSYEPLAHVVKTISHLPSSCAACGSGQHDSGDCPQRRQRDASVNPTWTSRNRNLYVDPASSSSAIEESYSQVGKPKAGQQSDLRIRGSAAPRTHIQYESEDSDVEFLGQRASVRKPKIGQIRVSSNIQMPNENRHHAASLPLAPPRATSSFPPPPGTRVNTSFSLPTGPPPSLPSRPPVRTFHAGLAEVEAVAGGAAADGAVVGEEEENEAFYRRHESFTEEEEVLNII</sequence>
<evidence type="ECO:0000256" key="2">
    <source>
        <dbReference type="ARBA" id="ARBA00022723"/>
    </source>
</evidence>
<feature type="compositionally biased region" description="Low complexity" evidence="8">
    <location>
        <begin position="94"/>
        <end position="110"/>
    </location>
</feature>
<feature type="compositionally biased region" description="Polar residues" evidence="8">
    <location>
        <begin position="53"/>
        <end position="63"/>
    </location>
</feature>
<protein>
    <submittedName>
        <fullName evidence="10">Protein AIR2</fullName>
    </submittedName>
</protein>
<feature type="compositionally biased region" description="Acidic residues" evidence="8">
    <location>
        <begin position="67"/>
        <end position="78"/>
    </location>
</feature>
<keyword evidence="2" id="KW-0479">Metal-binding</keyword>
<dbReference type="GO" id="GO:0031499">
    <property type="term" value="C:TRAMP complex"/>
    <property type="evidence" value="ECO:0007669"/>
    <property type="project" value="TreeGrafter"/>
</dbReference>